<protein>
    <submittedName>
        <fullName evidence="3">(salmon louse) hypothetical protein</fullName>
    </submittedName>
</protein>
<keyword evidence="4" id="KW-1185">Reference proteome</keyword>
<keyword evidence="2" id="KW-1133">Transmembrane helix</keyword>
<evidence type="ECO:0000313" key="3">
    <source>
        <dbReference type="EMBL" id="CAF3002311.1"/>
    </source>
</evidence>
<dbReference type="AlphaFoldDB" id="A0A7R8D2E3"/>
<dbReference type="EMBL" id="HG994586">
    <property type="protein sequence ID" value="CAF3002311.1"/>
    <property type="molecule type" value="Genomic_DNA"/>
</dbReference>
<dbReference type="Proteomes" id="UP000675881">
    <property type="component" value="Chromosome 7"/>
</dbReference>
<sequence>MNKQGIVKSKEYKSEDGNRKKRRRKRRMLPMYIEILLKLYLRKQRTGNGRKEFVMGQCSATLHTSVTLKGTTPSYDGRRHHEMYQTSGQYAFSCCRGHLCNNETVWPELPPVPIVSAPDPLPVPVSPENASNSPSKLILAITCPILVFFLLLAFILFIMHRAHKKRMKGHHRVPVDFHEGSADLDELGLRATAARGFHS</sequence>
<keyword evidence="2" id="KW-0472">Membrane</keyword>
<feature type="region of interest" description="Disordered" evidence="1">
    <location>
        <begin position="1"/>
        <end position="25"/>
    </location>
</feature>
<name>A0A7R8D2E3_LEPSM</name>
<evidence type="ECO:0000256" key="1">
    <source>
        <dbReference type="SAM" id="MobiDB-lite"/>
    </source>
</evidence>
<gene>
    <name evidence="3" type="ORF">LSAA_13259</name>
</gene>
<keyword evidence="2" id="KW-0812">Transmembrane</keyword>
<proteinExistence type="predicted"/>
<feature type="compositionally biased region" description="Basic and acidic residues" evidence="1">
    <location>
        <begin position="8"/>
        <end position="18"/>
    </location>
</feature>
<dbReference type="OrthoDB" id="69842at2759"/>
<evidence type="ECO:0000313" key="4">
    <source>
        <dbReference type="Proteomes" id="UP000675881"/>
    </source>
</evidence>
<accession>A0A7R8D2E3</accession>
<evidence type="ECO:0000256" key="2">
    <source>
        <dbReference type="SAM" id="Phobius"/>
    </source>
</evidence>
<organism evidence="3 4">
    <name type="scientific">Lepeophtheirus salmonis</name>
    <name type="common">Salmon louse</name>
    <name type="synonym">Caligus salmonis</name>
    <dbReference type="NCBI Taxonomy" id="72036"/>
    <lineage>
        <taxon>Eukaryota</taxon>
        <taxon>Metazoa</taxon>
        <taxon>Ecdysozoa</taxon>
        <taxon>Arthropoda</taxon>
        <taxon>Crustacea</taxon>
        <taxon>Multicrustacea</taxon>
        <taxon>Hexanauplia</taxon>
        <taxon>Copepoda</taxon>
        <taxon>Siphonostomatoida</taxon>
        <taxon>Caligidae</taxon>
        <taxon>Lepeophtheirus</taxon>
    </lineage>
</organism>
<feature type="transmembrane region" description="Helical" evidence="2">
    <location>
        <begin position="137"/>
        <end position="158"/>
    </location>
</feature>
<reference evidence="3" key="1">
    <citation type="submission" date="2021-02" db="EMBL/GenBank/DDBJ databases">
        <authorList>
            <person name="Bekaert M."/>
        </authorList>
    </citation>
    <scope>NUCLEOTIDE SEQUENCE</scope>
    <source>
        <strain evidence="3">IoA-00</strain>
    </source>
</reference>